<keyword evidence="1" id="KW-0378">Hydrolase</keyword>
<comment type="similarity">
    <text evidence="2">Belongs to the AB hydrolase superfamily. Epoxide hydrolase family.</text>
</comment>
<keyword evidence="6" id="KW-1185">Reference proteome</keyword>
<dbReference type="SUPFAM" id="SSF53474">
    <property type="entry name" value="alpha/beta-Hydrolases"/>
    <property type="match status" value="1"/>
</dbReference>
<dbReference type="GO" id="GO:0004301">
    <property type="term" value="F:epoxide hydrolase activity"/>
    <property type="evidence" value="ECO:0007669"/>
    <property type="project" value="UniProtKB-ARBA"/>
</dbReference>
<dbReference type="Pfam" id="PF00561">
    <property type="entry name" value="Abhydrolase_1"/>
    <property type="match status" value="1"/>
</dbReference>
<feature type="domain" description="AB hydrolase-1" evidence="4">
    <location>
        <begin position="83"/>
        <end position="335"/>
    </location>
</feature>
<feature type="transmembrane region" description="Helical" evidence="3">
    <location>
        <begin position="12"/>
        <end position="32"/>
    </location>
</feature>
<dbReference type="InterPro" id="IPR000073">
    <property type="entry name" value="AB_hydrolase_1"/>
</dbReference>
<dbReference type="PRINTS" id="PR00412">
    <property type="entry name" value="EPOXHYDRLASE"/>
</dbReference>
<evidence type="ECO:0000256" key="2">
    <source>
        <dbReference type="ARBA" id="ARBA00038334"/>
    </source>
</evidence>
<gene>
    <name evidence="5" type="primary">EPHX4</name>
    <name evidence="5" type="ORF">BLAG_LOCUS6551</name>
</gene>
<accession>A0A8J9YXQ6</accession>
<dbReference type="PANTHER" id="PTHR43329">
    <property type="entry name" value="EPOXIDE HYDROLASE"/>
    <property type="match status" value="1"/>
</dbReference>
<sequence length="351" mass="40290">MSLARMIQSAMVWLVASFYGSIMLVIMTLSAIRRGPRAFFGYKVRQDRPKCLDDPDLGTHGYVRLESSGLRFHYVAAGERDKPLMLCLHGFPECWYSWRHQLKEFRNSYRVVAPDLRGYGETESPQPFGYRGWPNFSMPHLTNDVRELIAALGYSSCTLVAHDWGGMVAWNFAIDHPDLVDKLIVMNIPHPGIFAKYLTTHFSQFRRSWYMFLFQLPWLPETLVKSFDFEMITDTFKGKEMGCRCSDAITDEDIEAFKYTFARPGANISGAINYYRASRKTPPRSYRGMKVTCPTLMIWGDQDGALEVGLTEGTDKFVPDFTLKVVPGASHWVQQDQPEVVIGIMRDWLKE</sequence>
<evidence type="ECO:0000256" key="3">
    <source>
        <dbReference type="SAM" id="Phobius"/>
    </source>
</evidence>
<dbReference type="OrthoDB" id="408373at2759"/>
<name>A0A8J9YXQ6_BRALA</name>
<dbReference type="InterPro" id="IPR029058">
    <property type="entry name" value="AB_hydrolase_fold"/>
</dbReference>
<protein>
    <submittedName>
        <fullName evidence="5">EPHX4 protein</fullName>
    </submittedName>
</protein>
<keyword evidence="3" id="KW-0812">Transmembrane</keyword>
<organism evidence="5 6">
    <name type="scientific">Branchiostoma lanceolatum</name>
    <name type="common">Common lancelet</name>
    <name type="synonym">Amphioxus lanceolatum</name>
    <dbReference type="NCBI Taxonomy" id="7740"/>
    <lineage>
        <taxon>Eukaryota</taxon>
        <taxon>Metazoa</taxon>
        <taxon>Chordata</taxon>
        <taxon>Cephalochordata</taxon>
        <taxon>Leptocardii</taxon>
        <taxon>Amphioxiformes</taxon>
        <taxon>Branchiostomatidae</taxon>
        <taxon>Branchiostoma</taxon>
    </lineage>
</organism>
<evidence type="ECO:0000313" key="5">
    <source>
        <dbReference type="EMBL" id="CAH1243639.1"/>
    </source>
</evidence>
<evidence type="ECO:0000313" key="6">
    <source>
        <dbReference type="Proteomes" id="UP000838412"/>
    </source>
</evidence>
<dbReference type="Proteomes" id="UP000838412">
    <property type="component" value="Chromosome 13"/>
</dbReference>
<reference evidence="5" key="1">
    <citation type="submission" date="2022-01" db="EMBL/GenBank/DDBJ databases">
        <authorList>
            <person name="Braso-Vives M."/>
        </authorList>
    </citation>
    <scope>NUCLEOTIDE SEQUENCE</scope>
</reference>
<dbReference type="AlphaFoldDB" id="A0A8J9YXQ6"/>
<keyword evidence="3" id="KW-0472">Membrane</keyword>
<dbReference type="InterPro" id="IPR000639">
    <property type="entry name" value="Epox_hydrolase-like"/>
</dbReference>
<evidence type="ECO:0000259" key="4">
    <source>
        <dbReference type="Pfam" id="PF00561"/>
    </source>
</evidence>
<dbReference type="EMBL" id="OV696698">
    <property type="protein sequence ID" value="CAH1243639.1"/>
    <property type="molecule type" value="Genomic_DNA"/>
</dbReference>
<proteinExistence type="inferred from homology"/>
<dbReference type="Gene3D" id="3.40.50.1820">
    <property type="entry name" value="alpha/beta hydrolase"/>
    <property type="match status" value="1"/>
</dbReference>
<evidence type="ECO:0000256" key="1">
    <source>
        <dbReference type="ARBA" id="ARBA00022801"/>
    </source>
</evidence>
<dbReference type="PRINTS" id="PR00111">
    <property type="entry name" value="ABHYDROLASE"/>
</dbReference>
<keyword evidence="3" id="KW-1133">Transmembrane helix</keyword>